<protein>
    <submittedName>
        <fullName evidence="1">Uncharacterized protein</fullName>
    </submittedName>
</protein>
<dbReference type="EMBL" id="CP038008">
    <property type="protein sequence ID" value="QBY31592.1"/>
    <property type="molecule type" value="Genomic_DNA"/>
</dbReference>
<evidence type="ECO:0000313" key="1">
    <source>
        <dbReference type="EMBL" id="QBY31592.1"/>
    </source>
</evidence>
<organism evidence="1">
    <name type="scientific">Citrobacter rodentium</name>
    <dbReference type="NCBI Taxonomy" id="67825"/>
    <lineage>
        <taxon>Bacteria</taxon>
        <taxon>Pseudomonadati</taxon>
        <taxon>Pseudomonadota</taxon>
        <taxon>Gammaproteobacteria</taxon>
        <taxon>Enterobacterales</taxon>
        <taxon>Enterobacteriaceae</taxon>
        <taxon>Citrobacter</taxon>
    </lineage>
</organism>
<gene>
    <name evidence="1" type="ORF">E2R62_24085</name>
</gene>
<dbReference type="AlphaFoldDB" id="A0A482PU59"/>
<name>A0A482PU59_CITRO</name>
<sequence>MNTYVISDNKFFLLGIANQENYAEGSEGSVIPVFSKNVSSTFKPCERGAVVVLFISSSDERHRITSIRALHECRVLMLVKSTGKQEYYSHSGRQFPWIVPHDIGLADLRQHIVKARLTPFYRRYFTCTEVLLFRYLTQGISIQNMANLNLSCKYLYTLKRKIILKNNIDGHDAAAIMICRDIIAMSNITLSAERAA</sequence>
<dbReference type="RefSeq" id="WP_012904720.1">
    <property type="nucleotide sequence ID" value="NZ_CAJTBI010000013.1"/>
</dbReference>
<reference evidence="1" key="1">
    <citation type="submission" date="2019-03" db="EMBL/GenBank/DDBJ databases">
        <title>Complete genome sequence of enteropathogenic Citrobacter rodentium strain DBS100.</title>
        <authorList>
            <person name="Popov G."/>
            <person name="Fiebig A."/>
            <person name="Shideler S."/>
            <person name="Coombes B."/>
            <person name="Savchenko A."/>
        </authorList>
    </citation>
    <scope>NUCLEOTIDE SEQUENCE</scope>
    <source>
        <strain evidence="1">DBS100</strain>
    </source>
</reference>
<accession>A0A482PU59</accession>
<proteinExistence type="predicted"/>